<dbReference type="Proteomes" id="UP000272942">
    <property type="component" value="Unassembled WGS sequence"/>
</dbReference>
<gene>
    <name evidence="2" type="ORF">ECPE_LOCUS15946</name>
</gene>
<evidence type="ECO:0000313" key="3">
    <source>
        <dbReference type="Proteomes" id="UP000272942"/>
    </source>
</evidence>
<protein>
    <submittedName>
        <fullName evidence="2 4">Uncharacterized protein</fullName>
    </submittedName>
</protein>
<sequence length="262" mass="28552">MTAFVTDDLRDGSPDVRIFILLRCLRYLESLNLSQNPLGPNYPHTESNQTDPDSKTADGEDEESPDNCSSDPQNPSKIDCETAVQMCEPDTPRPASLAIDVPLSNGKFSPASSPVLRFASYEPVHESKMSCDSARGSFRPGAFDDDDDDGDSQVENRENWWHASLQVDHDKSVSSCPVTPPCSFTVPPIPPAVTALPANSVGTGRKSTGTYHGLSAAERVGIERNLCAMELGTRIAPSFSKVSLFLSVRFDATREMDNKLIR</sequence>
<reference evidence="2 3" key="2">
    <citation type="submission" date="2018-11" db="EMBL/GenBank/DDBJ databases">
        <authorList>
            <consortium name="Pathogen Informatics"/>
        </authorList>
    </citation>
    <scope>NUCLEOTIDE SEQUENCE [LARGE SCALE GENOMIC DNA]</scope>
    <source>
        <strain evidence="2 3">Egypt</strain>
    </source>
</reference>
<feature type="compositionally biased region" description="Polar residues" evidence="1">
    <location>
        <begin position="66"/>
        <end position="76"/>
    </location>
</feature>
<reference evidence="4" key="1">
    <citation type="submission" date="2016-06" db="UniProtKB">
        <authorList>
            <consortium name="WormBaseParasite"/>
        </authorList>
    </citation>
    <scope>IDENTIFICATION</scope>
</reference>
<name>A0A183B9R1_9TREM</name>
<dbReference type="EMBL" id="UZAN01062395">
    <property type="protein sequence ID" value="VDP93218.1"/>
    <property type="molecule type" value="Genomic_DNA"/>
</dbReference>
<accession>A0A183B9R1</accession>
<feature type="compositionally biased region" description="Polar residues" evidence="1">
    <location>
        <begin position="35"/>
        <end position="51"/>
    </location>
</feature>
<feature type="region of interest" description="Disordered" evidence="1">
    <location>
        <begin position="35"/>
        <end position="77"/>
    </location>
</feature>
<evidence type="ECO:0000313" key="2">
    <source>
        <dbReference type="EMBL" id="VDP93218.1"/>
    </source>
</evidence>
<evidence type="ECO:0000256" key="1">
    <source>
        <dbReference type="SAM" id="MobiDB-lite"/>
    </source>
</evidence>
<dbReference type="AlphaFoldDB" id="A0A183B9R1"/>
<dbReference type="WBParaSite" id="ECPE_0001598601-mRNA-1">
    <property type="protein sequence ID" value="ECPE_0001598601-mRNA-1"/>
    <property type="gene ID" value="ECPE_0001598601"/>
</dbReference>
<organism evidence="4">
    <name type="scientific">Echinostoma caproni</name>
    <dbReference type="NCBI Taxonomy" id="27848"/>
    <lineage>
        <taxon>Eukaryota</taxon>
        <taxon>Metazoa</taxon>
        <taxon>Spiralia</taxon>
        <taxon>Lophotrochozoa</taxon>
        <taxon>Platyhelminthes</taxon>
        <taxon>Trematoda</taxon>
        <taxon>Digenea</taxon>
        <taxon>Plagiorchiida</taxon>
        <taxon>Echinostomata</taxon>
        <taxon>Echinostomatoidea</taxon>
        <taxon>Echinostomatidae</taxon>
        <taxon>Echinostoma</taxon>
    </lineage>
</organism>
<evidence type="ECO:0000313" key="4">
    <source>
        <dbReference type="WBParaSite" id="ECPE_0001598601-mRNA-1"/>
    </source>
</evidence>
<proteinExistence type="predicted"/>
<keyword evidence="3" id="KW-1185">Reference proteome</keyword>